<evidence type="ECO:0000259" key="4">
    <source>
        <dbReference type="Pfam" id="PF13364"/>
    </source>
</evidence>
<feature type="domain" description="Beta-galactosidase jelly roll" evidence="4">
    <location>
        <begin position="279"/>
        <end position="382"/>
    </location>
</feature>
<evidence type="ECO:0000256" key="1">
    <source>
        <dbReference type="ARBA" id="ARBA00022801"/>
    </source>
</evidence>
<dbReference type="InterPro" id="IPR039329">
    <property type="entry name" value="SIAE"/>
</dbReference>
<dbReference type="GO" id="GO:0005975">
    <property type="term" value="P:carbohydrate metabolic process"/>
    <property type="evidence" value="ECO:0007669"/>
    <property type="project" value="InterPro"/>
</dbReference>
<dbReference type="GO" id="GO:0001681">
    <property type="term" value="F:sialate O-acetylesterase activity"/>
    <property type="evidence" value="ECO:0007669"/>
    <property type="project" value="InterPro"/>
</dbReference>
<dbReference type="Gene3D" id="3.40.50.1110">
    <property type="entry name" value="SGNH hydrolase"/>
    <property type="match status" value="1"/>
</dbReference>
<protein>
    <submittedName>
        <fullName evidence="5">Beta galactosidase jelly roll domain-containing protein</fullName>
    </submittedName>
</protein>
<keyword evidence="1" id="KW-0378">Hydrolase</keyword>
<dbReference type="InterPro" id="IPR025300">
    <property type="entry name" value="BetaGal_jelly_roll_dom"/>
</dbReference>
<dbReference type="EMBL" id="JAPJDA010000010">
    <property type="protein sequence ID" value="MCX2837963.1"/>
    <property type="molecule type" value="Genomic_DNA"/>
</dbReference>
<dbReference type="InterPro" id="IPR036514">
    <property type="entry name" value="SGNH_hydro_sf"/>
</dbReference>
<dbReference type="Pfam" id="PF03629">
    <property type="entry name" value="SASA"/>
    <property type="match status" value="2"/>
</dbReference>
<feature type="domain" description="Sialate O-acetylesterase" evidence="3">
    <location>
        <begin position="125"/>
        <end position="246"/>
    </location>
</feature>
<evidence type="ECO:0000256" key="2">
    <source>
        <dbReference type="ARBA" id="ARBA00023295"/>
    </source>
</evidence>
<dbReference type="SUPFAM" id="SSF52266">
    <property type="entry name" value="SGNH hydrolase"/>
    <property type="match status" value="1"/>
</dbReference>
<dbReference type="Proteomes" id="UP001148482">
    <property type="component" value="Unassembled WGS sequence"/>
</dbReference>
<dbReference type="RefSeq" id="WP_266069212.1">
    <property type="nucleotide sequence ID" value="NZ_JAPJDA010000010.1"/>
</dbReference>
<dbReference type="AlphaFoldDB" id="A0A9X3CWT3"/>
<feature type="domain" description="Sialate O-acetylesterase" evidence="3">
    <location>
        <begin position="421"/>
        <end position="551"/>
    </location>
</feature>
<name>A0A9X3CWT3_9FLAO</name>
<dbReference type="SUPFAM" id="SSF49785">
    <property type="entry name" value="Galactose-binding domain-like"/>
    <property type="match status" value="1"/>
</dbReference>
<dbReference type="PANTHER" id="PTHR22901:SF0">
    <property type="entry name" value="SIALATE O-ACETYLESTERASE"/>
    <property type="match status" value="1"/>
</dbReference>
<dbReference type="Pfam" id="PF13364">
    <property type="entry name" value="BetaGal_ABD2"/>
    <property type="match status" value="1"/>
</dbReference>
<evidence type="ECO:0000313" key="6">
    <source>
        <dbReference type="Proteomes" id="UP001148482"/>
    </source>
</evidence>
<dbReference type="GO" id="GO:0004553">
    <property type="term" value="F:hydrolase activity, hydrolyzing O-glycosyl compounds"/>
    <property type="evidence" value="ECO:0007669"/>
    <property type="project" value="InterPro"/>
</dbReference>
<sequence>MEALKPSALMPMKMQSNLPKMTFFRTFLALLIFSSCSIAVFGQVKLPRLINDGMVLQRNSEVKIWGWASKQEPISILFLGKEYETVADSEGKWSISLDDLKAGGPFEMKIKGNNTIQLKDIYIGDVWLASGQSNMELPMSRVAPLYPEEIATASNEAIRYFEVPKTYNFNEAKEDIEGGEWIPVASNTIEKLSAVGYFFAKDLYEEYNIPIGIINSALGGSPAEAWISEDALKEFPEHYREAIRFQSEDLRDSIATADQTRIRNWYSETQKKDVGLKENWKAANLDDSSWKTMDIPGYWAETDLGPKNGVVWFRKTVDLKEDQAQGAAKLILGRIVDADSVFVNGKFVGNTTYQYPPRRYEIPEGVLKAGENTISIRIINEGGRGGFVEEKEYKLITGEEEIDLTGTWKFKLGAEMPRLRGQTYIRWKPLGLYNAMINPLIDYSIKGVIWYQGESNADTPGEYQALMTTLIKDWRNKWNKENLPFLYVQLANFMGTKDQPADSHWARLRDAQLKTLTVPHTGMAVAIDVGESNDIHPLNKKDVGERLARAAKKVAYGEDIVPAGPLYKSFSKEGDSIVISFENVGDGLVSKNGKSLSYFSIAGKDREFKWAQAEIRGDKIVVYHPEIKDPVAVRYAWADNPEGANLYNKDGLPASPFRTDDWEFAQ</sequence>
<keyword evidence="2" id="KW-0326">Glycosidase</keyword>
<gene>
    <name evidence="5" type="ORF">OQ279_07320</name>
</gene>
<dbReference type="PANTHER" id="PTHR22901">
    <property type="entry name" value="SIALATE O-ACETYLESTERASE"/>
    <property type="match status" value="1"/>
</dbReference>
<dbReference type="InterPro" id="IPR005181">
    <property type="entry name" value="SASA"/>
</dbReference>
<organism evidence="5 6">
    <name type="scientific">Salinimicrobium profundisediminis</name>
    <dbReference type="NCBI Taxonomy" id="2994553"/>
    <lineage>
        <taxon>Bacteria</taxon>
        <taxon>Pseudomonadati</taxon>
        <taxon>Bacteroidota</taxon>
        <taxon>Flavobacteriia</taxon>
        <taxon>Flavobacteriales</taxon>
        <taxon>Flavobacteriaceae</taxon>
        <taxon>Salinimicrobium</taxon>
    </lineage>
</organism>
<accession>A0A9X3CWT3</accession>
<comment type="caution">
    <text evidence="5">The sequence shown here is derived from an EMBL/GenBank/DDBJ whole genome shotgun (WGS) entry which is preliminary data.</text>
</comment>
<dbReference type="InterPro" id="IPR008979">
    <property type="entry name" value="Galactose-bd-like_sf"/>
</dbReference>
<evidence type="ECO:0000259" key="3">
    <source>
        <dbReference type="Pfam" id="PF03629"/>
    </source>
</evidence>
<reference evidence="5" key="1">
    <citation type="submission" date="2022-11" db="EMBL/GenBank/DDBJ databases">
        <title>Salinimicrobium profundisediminis sp. nov., isolated from deep-sea sediment of the Mariana Trench.</title>
        <authorList>
            <person name="Fu H."/>
        </authorList>
    </citation>
    <scope>NUCLEOTIDE SEQUENCE</scope>
    <source>
        <strain evidence="5">MT39</strain>
    </source>
</reference>
<keyword evidence="6" id="KW-1185">Reference proteome</keyword>
<dbReference type="Gene3D" id="2.60.120.260">
    <property type="entry name" value="Galactose-binding domain-like"/>
    <property type="match status" value="1"/>
</dbReference>
<evidence type="ECO:0000313" key="5">
    <source>
        <dbReference type="EMBL" id="MCX2837963.1"/>
    </source>
</evidence>
<proteinExistence type="predicted"/>